<dbReference type="EMBL" id="CAJOBA010079603">
    <property type="protein sequence ID" value="CAF4435196.1"/>
    <property type="molecule type" value="Genomic_DNA"/>
</dbReference>
<dbReference type="OrthoDB" id="10059034at2759"/>
<evidence type="ECO:0000313" key="1">
    <source>
        <dbReference type="EMBL" id="CAF1617636.1"/>
    </source>
</evidence>
<sequence length="106" mass="12048">MLVFVEVRGSIRSAKIIWQATSDQTQAEEEVVVLKQRIYTKRLPPSFGVLDHSIDNIEQILTRPVLDQDKCAILSSRRLKTIAQFKYDLMVLAITTAEETVCSHAM</sequence>
<dbReference type="Proteomes" id="UP000677228">
    <property type="component" value="Unassembled WGS sequence"/>
</dbReference>
<evidence type="ECO:0000313" key="2">
    <source>
        <dbReference type="EMBL" id="CAF1621913.1"/>
    </source>
</evidence>
<dbReference type="Proteomes" id="UP000663829">
    <property type="component" value="Unassembled WGS sequence"/>
</dbReference>
<protein>
    <submittedName>
        <fullName evidence="2">Uncharacterized protein</fullName>
    </submittedName>
</protein>
<keyword evidence="5" id="KW-1185">Reference proteome</keyword>
<accession>A0A816CD90</accession>
<comment type="caution">
    <text evidence="2">The sequence shown here is derived from an EMBL/GenBank/DDBJ whole genome shotgun (WGS) entry which is preliminary data.</text>
</comment>
<dbReference type="Proteomes" id="UP000682733">
    <property type="component" value="Unassembled WGS sequence"/>
</dbReference>
<proteinExistence type="predicted"/>
<name>A0A816CD90_9BILA</name>
<evidence type="ECO:0000313" key="3">
    <source>
        <dbReference type="EMBL" id="CAF4435196.1"/>
    </source>
</evidence>
<evidence type="ECO:0000313" key="5">
    <source>
        <dbReference type="Proteomes" id="UP000663829"/>
    </source>
</evidence>
<dbReference type="EMBL" id="CAJNOK010054959">
    <property type="protein sequence ID" value="CAF1617636.1"/>
    <property type="molecule type" value="Genomic_DNA"/>
</dbReference>
<gene>
    <name evidence="2" type="ORF">GPM918_LOCUS43790</name>
    <name evidence="1" type="ORF">OVA965_LOCUS43014</name>
    <name evidence="4" type="ORF">SRO942_LOCUS45401</name>
    <name evidence="3" type="ORF">TMI583_LOCUS45111</name>
</gene>
<dbReference type="EMBL" id="CAJNOQ010040981">
    <property type="protein sequence ID" value="CAF1621913.1"/>
    <property type="molecule type" value="Genomic_DNA"/>
</dbReference>
<reference evidence="2" key="1">
    <citation type="submission" date="2021-02" db="EMBL/GenBank/DDBJ databases">
        <authorList>
            <person name="Nowell W R."/>
        </authorList>
    </citation>
    <scope>NUCLEOTIDE SEQUENCE</scope>
</reference>
<dbReference type="Proteomes" id="UP000681722">
    <property type="component" value="Unassembled WGS sequence"/>
</dbReference>
<dbReference type="EMBL" id="CAJOBC010108226">
    <property type="protein sequence ID" value="CAF4513029.1"/>
    <property type="molecule type" value="Genomic_DNA"/>
</dbReference>
<dbReference type="AlphaFoldDB" id="A0A816CD90"/>
<organism evidence="2 5">
    <name type="scientific">Didymodactylos carnosus</name>
    <dbReference type="NCBI Taxonomy" id="1234261"/>
    <lineage>
        <taxon>Eukaryota</taxon>
        <taxon>Metazoa</taxon>
        <taxon>Spiralia</taxon>
        <taxon>Gnathifera</taxon>
        <taxon>Rotifera</taxon>
        <taxon>Eurotatoria</taxon>
        <taxon>Bdelloidea</taxon>
        <taxon>Philodinida</taxon>
        <taxon>Philodinidae</taxon>
        <taxon>Didymodactylos</taxon>
    </lineage>
</organism>
<evidence type="ECO:0000313" key="4">
    <source>
        <dbReference type="EMBL" id="CAF4513029.1"/>
    </source>
</evidence>